<feature type="domain" description="Response regulatory" evidence="10">
    <location>
        <begin position="39"/>
        <end position="156"/>
    </location>
</feature>
<evidence type="ECO:0000256" key="2">
    <source>
        <dbReference type="ARBA" id="ARBA00012438"/>
    </source>
</evidence>
<evidence type="ECO:0000313" key="11">
    <source>
        <dbReference type="EMBL" id="MFB9750732.1"/>
    </source>
</evidence>
<evidence type="ECO:0000256" key="6">
    <source>
        <dbReference type="ARBA" id="ARBA00022840"/>
    </source>
</evidence>
<reference evidence="11 12" key="1">
    <citation type="submission" date="2024-09" db="EMBL/GenBank/DDBJ databases">
        <authorList>
            <person name="Sun Q."/>
            <person name="Mori K."/>
        </authorList>
    </citation>
    <scope>NUCLEOTIDE SEQUENCE [LARGE SCALE GENOMIC DNA]</scope>
    <source>
        <strain evidence="11 12">JCM 12520</strain>
    </source>
</reference>
<accession>A0ABV5VR36</accession>
<evidence type="ECO:0000256" key="4">
    <source>
        <dbReference type="ARBA" id="ARBA00022741"/>
    </source>
</evidence>
<dbReference type="Pfam" id="PF00072">
    <property type="entry name" value="Response_reg"/>
    <property type="match status" value="1"/>
</dbReference>
<organism evidence="11 12">
    <name type="scientific">Paenibacillus hodogayensis</name>
    <dbReference type="NCBI Taxonomy" id="279208"/>
    <lineage>
        <taxon>Bacteria</taxon>
        <taxon>Bacillati</taxon>
        <taxon>Bacillota</taxon>
        <taxon>Bacilli</taxon>
        <taxon>Bacillales</taxon>
        <taxon>Paenibacillaceae</taxon>
        <taxon>Paenibacillus</taxon>
    </lineage>
</organism>
<dbReference type="InterPro" id="IPR010559">
    <property type="entry name" value="Sig_transdc_His_kin_internal"/>
</dbReference>
<sequence>MIGEKRNRYRMADAPGFRTTGAGGDTKKQIHTSSARNEAHILIVDSLDDRSVPESLLALENVRISTASRGEEALRLLARIGKPDLVVLELALPDLSGAELCRRIRERCALYELPVLVLAEGGCDEDMAEALSAGANDFLARPVQASELRVRAATLLAMGAAVRERVKIESSLLRSQIKPQFLFNALNSIMALSEESPEQMRLLLMEFSRYMRESFRYEGLSQVVAFERELQLIRSYLYIERTRFGERLRATIKVQEGLAFYLPPLTIQPIVENAIRHGLMKRKTGGRLSIAVSLEEGFYVIRIRDDGVGIENTMLKELQADCGPMSGKGISIANARLMRQYGTRLDIESEPGRGTNVTVKLPAAIADSPELAETETGDTKGYSSRMYVEQGFSWPL</sequence>
<dbReference type="PROSITE" id="PS50110">
    <property type="entry name" value="RESPONSE_REGULATORY"/>
    <property type="match status" value="1"/>
</dbReference>
<dbReference type="RefSeq" id="WP_344904870.1">
    <property type="nucleotide sequence ID" value="NZ_BAAAYO010000002.1"/>
</dbReference>
<dbReference type="InterPro" id="IPR011006">
    <property type="entry name" value="CheY-like_superfamily"/>
</dbReference>
<protein>
    <recommendedName>
        <fullName evidence="2">histidine kinase</fullName>
        <ecNumber evidence="2">2.7.13.3</ecNumber>
    </recommendedName>
</protein>
<dbReference type="InterPro" id="IPR004358">
    <property type="entry name" value="Sig_transdc_His_kin-like_C"/>
</dbReference>
<dbReference type="SUPFAM" id="SSF52172">
    <property type="entry name" value="CheY-like"/>
    <property type="match status" value="1"/>
</dbReference>
<name>A0ABV5VR36_9BACL</name>
<dbReference type="PROSITE" id="PS50109">
    <property type="entry name" value="HIS_KIN"/>
    <property type="match status" value="1"/>
</dbReference>
<keyword evidence="4" id="KW-0547">Nucleotide-binding</keyword>
<evidence type="ECO:0000256" key="5">
    <source>
        <dbReference type="ARBA" id="ARBA00022777"/>
    </source>
</evidence>
<dbReference type="InterPro" id="IPR050640">
    <property type="entry name" value="Bact_2-comp_sensor_kinase"/>
</dbReference>
<dbReference type="InterPro" id="IPR003594">
    <property type="entry name" value="HATPase_dom"/>
</dbReference>
<evidence type="ECO:0000256" key="8">
    <source>
        <dbReference type="PROSITE-ProRule" id="PRU00169"/>
    </source>
</evidence>
<evidence type="ECO:0000259" key="10">
    <source>
        <dbReference type="PROSITE" id="PS50110"/>
    </source>
</evidence>
<dbReference type="InterPro" id="IPR005467">
    <property type="entry name" value="His_kinase_dom"/>
</dbReference>
<evidence type="ECO:0000313" key="12">
    <source>
        <dbReference type="Proteomes" id="UP001589619"/>
    </source>
</evidence>
<evidence type="ECO:0000259" key="9">
    <source>
        <dbReference type="PROSITE" id="PS50109"/>
    </source>
</evidence>
<feature type="domain" description="Histidine kinase" evidence="9">
    <location>
        <begin position="267"/>
        <end position="365"/>
    </location>
</feature>
<keyword evidence="7" id="KW-0902">Two-component regulatory system</keyword>
<dbReference type="Proteomes" id="UP001589619">
    <property type="component" value="Unassembled WGS sequence"/>
</dbReference>
<dbReference type="SUPFAM" id="SSF55874">
    <property type="entry name" value="ATPase domain of HSP90 chaperone/DNA topoisomerase II/histidine kinase"/>
    <property type="match status" value="1"/>
</dbReference>
<dbReference type="PANTHER" id="PTHR34220:SF7">
    <property type="entry name" value="SENSOR HISTIDINE KINASE YPDA"/>
    <property type="match status" value="1"/>
</dbReference>
<gene>
    <name evidence="11" type="ORF">ACFFNY_04020</name>
</gene>
<keyword evidence="6" id="KW-0067">ATP-binding</keyword>
<dbReference type="EMBL" id="JBHMAG010000004">
    <property type="protein sequence ID" value="MFB9750732.1"/>
    <property type="molecule type" value="Genomic_DNA"/>
</dbReference>
<comment type="caution">
    <text evidence="8">Lacks conserved residue(s) required for the propagation of feature annotation.</text>
</comment>
<dbReference type="PANTHER" id="PTHR34220">
    <property type="entry name" value="SENSOR HISTIDINE KINASE YPDA"/>
    <property type="match status" value="1"/>
</dbReference>
<dbReference type="InterPro" id="IPR036890">
    <property type="entry name" value="HATPase_C_sf"/>
</dbReference>
<dbReference type="PRINTS" id="PR00344">
    <property type="entry name" value="BCTRLSENSOR"/>
</dbReference>
<dbReference type="Pfam" id="PF06580">
    <property type="entry name" value="His_kinase"/>
    <property type="match status" value="1"/>
</dbReference>
<evidence type="ECO:0000256" key="3">
    <source>
        <dbReference type="ARBA" id="ARBA00022679"/>
    </source>
</evidence>
<dbReference type="SMART" id="SM00448">
    <property type="entry name" value="REC"/>
    <property type="match status" value="1"/>
</dbReference>
<proteinExistence type="predicted"/>
<keyword evidence="3" id="KW-0808">Transferase</keyword>
<dbReference type="Gene3D" id="3.40.50.2300">
    <property type="match status" value="1"/>
</dbReference>
<evidence type="ECO:0000256" key="1">
    <source>
        <dbReference type="ARBA" id="ARBA00000085"/>
    </source>
</evidence>
<dbReference type="Gene3D" id="3.30.565.10">
    <property type="entry name" value="Histidine kinase-like ATPase, C-terminal domain"/>
    <property type="match status" value="1"/>
</dbReference>
<evidence type="ECO:0000256" key="7">
    <source>
        <dbReference type="ARBA" id="ARBA00023012"/>
    </source>
</evidence>
<dbReference type="Pfam" id="PF02518">
    <property type="entry name" value="HATPase_c"/>
    <property type="match status" value="1"/>
</dbReference>
<dbReference type="GO" id="GO:0016301">
    <property type="term" value="F:kinase activity"/>
    <property type="evidence" value="ECO:0007669"/>
    <property type="project" value="UniProtKB-KW"/>
</dbReference>
<keyword evidence="12" id="KW-1185">Reference proteome</keyword>
<comment type="caution">
    <text evidence="11">The sequence shown here is derived from an EMBL/GenBank/DDBJ whole genome shotgun (WGS) entry which is preliminary data.</text>
</comment>
<dbReference type="InterPro" id="IPR001789">
    <property type="entry name" value="Sig_transdc_resp-reg_receiver"/>
</dbReference>
<comment type="catalytic activity">
    <reaction evidence="1">
        <text>ATP + protein L-histidine = ADP + protein N-phospho-L-histidine.</text>
        <dbReference type="EC" id="2.7.13.3"/>
    </reaction>
</comment>
<dbReference type="EC" id="2.7.13.3" evidence="2"/>
<keyword evidence="5 11" id="KW-0418">Kinase</keyword>